<protein>
    <submittedName>
        <fullName evidence="9">Spore germination protein</fullName>
    </submittedName>
</protein>
<evidence type="ECO:0000256" key="3">
    <source>
        <dbReference type="ARBA" id="ARBA00022448"/>
    </source>
</evidence>
<feature type="transmembrane region" description="Helical" evidence="8">
    <location>
        <begin position="185"/>
        <end position="208"/>
    </location>
</feature>
<dbReference type="NCBIfam" id="TIGR00912">
    <property type="entry name" value="2A0309"/>
    <property type="match status" value="1"/>
</dbReference>
<dbReference type="PANTHER" id="PTHR34975">
    <property type="entry name" value="SPORE GERMINATION PROTEIN A2"/>
    <property type="match status" value="1"/>
</dbReference>
<dbReference type="OrthoDB" id="2663541at2"/>
<comment type="subcellular location">
    <subcellularLocation>
        <location evidence="1">Membrane</location>
        <topology evidence="1">Multi-pass membrane protein</topology>
    </subcellularLocation>
</comment>
<dbReference type="Gene3D" id="1.20.1740.10">
    <property type="entry name" value="Amino acid/polyamine transporter I"/>
    <property type="match status" value="1"/>
</dbReference>
<evidence type="ECO:0000256" key="2">
    <source>
        <dbReference type="ARBA" id="ARBA00007998"/>
    </source>
</evidence>
<accession>E0ID04</accession>
<evidence type="ECO:0000256" key="7">
    <source>
        <dbReference type="ARBA" id="ARBA00023136"/>
    </source>
</evidence>
<evidence type="ECO:0000256" key="4">
    <source>
        <dbReference type="ARBA" id="ARBA00022544"/>
    </source>
</evidence>
<keyword evidence="10" id="KW-1185">Reference proteome</keyword>
<keyword evidence="5 8" id="KW-0812">Transmembrane</keyword>
<dbReference type="GO" id="GO:0016020">
    <property type="term" value="C:membrane"/>
    <property type="evidence" value="ECO:0007669"/>
    <property type="project" value="UniProtKB-SubCell"/>
</dbReference>
<feature type="transmembrane region" description="Helical" evidence="8">
    <location>
        <begin position="220"/>
        <end position="246"/>
    </location>
</feature>
<dbReference type="eggNOG" id="COG1457">
    <property type="taxonomic scope" value="Bacteria"/>
</dbReference>
<organism evidence="9 10">
    <name type="scientific">Paenibacillus curdlanolyticus YK9</name>
    <dbReference type="NCBI Taxonomy" id="717606"/>
    <lineage>
        <taxon>Bacteria</taxon>
        <taxon>Bacillati</taxon>
        <taxon>Bacillota</taxon>
        <taxon>Bacilli</taxon>
        <taxon>Bacillales</taxon>
        <taxon>Paenibacillaceae</taxon>
        <taxon>Paenibacillus</taxon>
    </lineage>
</organism>
<feature type="transmembrane region" description="Helical" evidence="8">
    <location>
        <begin position="308"/>
        <end position="328"/>
    </location>
</feature>
<dbReference type="InterPro" id="IPR004761">
    <property type="entry name" value="Spore_GerAB"/>
</dbReference>
<dbReference type="EMBL" id="AEDD01000010">
    <property type="protein sequence ID" value="EFM09459.1"/>
    <property type="molecule type" value="Genomic_DNA"/>
</dbReference>
<name>E0ID04_9BACL</name>
<keyword evidence="3" id="KW-0813">Transport</keyword>
<keyword evidence="7 8" id="KW-0472">Membrane</keyword>
<dbReference type="Pfam" id="PF03845">
    <property type="entry name" value="Spore_permease"/>
    <property type="match status" value="1"/>
</dbReference>
<feature type="transmembrane region" description="Helical" evidence="8">
    <location>
        <begin position="119"/>
        <end position="138"/>
    </location>
</feature>
<dbReference type="Proteomes" id="UP000005387">
    <property type="component" value="Unassembled WGS sequence"/>
</dbReference>
<feature type="transmembrane region" description="Helical" evidence="8">
    <location>
        <begin position="12"/>
        <end position="33"/>
    </location>
</feature>
<feature type="transmembrane region" description="Helical" evidence="8">
    <location>
        <begin position="39"/>
        <end position="62"/>
    </location>
</feature>
<reference evidence="9 10" key="1">
    <citation type="submission" date="2010-07" db="EMBL/GenBank/DDBJ databases">
        <title>The draft genome of Paenibacillus curdlanolyticus YK9.</title>
        <authorList>
            <consortium name="US DOE Joint Genome Institute (JGI-PGF)"/>
            <person name="Lucas S."/>
            <person name="Copeland A."/>
            <person name="Lapidus A."/>
            <person name="Cheng J.-F."/>
            <person name="Bruce D."/>
            <person name="Goodwin L."/>
            <person name="Pitluck S."/>
            <person name="Land M.L."/>
            <person name="Hauser L."/>
            <person name="Chang Y.-J."/>
            <person name="Jeffries C."/>
            <person name="Anderson I.J."/>
            <person name="Johnson E."/>
            <person name="Loganathan U."/>
            <person name="Mulhopadhyay B."/>
            <person name="Kyrpides N."/>
            <person name="Woyke T.J."/>
        </authorList>
    </citation>
    <scope>NUCLEOTIDE SEQUENCE [LARGE SCALE GENOMIC DNA]</scope>
    <source>
        <strain evidence="9 10">YK9</strain>
    </source>
</reference>
<keyword evidence="4" id="KW-0309">Germination</keyword>
<evidence type="ECO:0000256" key="5">
    <source>
        <dbReference type="ARBA" id="ARBA00022692"/>
    </source>
</evidence>
<gene>
    <name evidence="9" type="ORF">PaecuDRAFT_3506</name>
</gene>
<dbReference type="STRING" id="717606.PaecuDRAFT_3506"/>
<dbReference type="AlphaFoldDB" id="E0ID04"/>
<dbReference type="RefSeq" id="WP_006039494.1">
    <property type="nucleotide sequence ID" value="NZ_AEDD01000010.1"/>
</dbReference>
<dbReference type="GO" id="GO:0009847">
    <property type="term" value="P:spore germination"/>
    <property type="evidence" value="ECO:0007669"/>
    <property type="project" value="InterPro"/>
</dbReference>
<evidence type="ECO:0000313" key="10">
    <source>
        <dbReference type="Proteomes" id="UP000005387"/>
    </source>
</evidence>
<proteinExistence type="inferred from homology"/>
<sequence length="365" mass="40330">MKNLQTISVVQTAFLFFIYITGSAIIVIPGPLVGMAMNAAWLSLLISLAFGLALLAMMLYLINRYPGVSFIDICRKTIGKWPTFAVAGLMLTMAFHMAAGILIDVAGFMNSMMLPETPAYVFTGMMFIVVALLLRAGIETIARMFVIMTVIVILFWAVVIVLLIPDYHLDFLAPIFPEGIKPMLLGSYFTFGFPYGEVVLFMTVLPYARTGAPKKLKTMLVGMMIINVVILILSTICTIMTLGPLAAEKRYPLFVLAQIIEIGDIIERMEAIVGMSMIAGSLMKATITMFAILTIVTDLFKINNRRLMVNPLCVMTQLMALTLPATMLEWEELVVVVHPLWVGVVYVLPLVFITTAAFLRKSVNS</sequence>
<comment type="similarity">
    <text evidence="2">Belongs to the amino acid-polyamine-organocation (APC) superfamily. Spore germination protein (SGP) (TC 2.A.3.9) family.</text>
</comment>
<evidence type="ECO:0000256" key="8">
    <source>
        <dbReference type="SAM" id="Phobius"/>
    </source>
</evidence>
<evidence type="ECO:0000313" key="9">
    <source>
        <dbReference type="EMBL" id="EFM09459.1"/>
    </source>
</evidence>
<evidence type="ECO:0000256" key="6">
    <source>
        <dbReference type="ARBA" id="ARBA00022989"/>
    </source>
</evidence>
<keyword evidence="6 8" id="KW-1133">Transmembrane helix</keyword>
<feature type="transmembrane region" description="Helical" evidence="8">
    <location>
        <begin position="271"/>
        <end position="296"/>
    </location>
</feature>
<feature type="transmembrane region" description="Helical" evidence="8">
    <location>
        <begin position="145"/>
        <end position="165"/>
    </location>
</feature>
<dbReference type="PANTHER" id="PTHR34975:SF2">
    <property type="entry name" value="SPORE GERMINATION PROTEIN A2"/>
    <property type="match status" value="1"/>
</dbReference>
<feature type="transmembrane region" description="Helical" evidence="8">
    <location>
        <begin position="83"/>
        <end position="107"/>
    </location>
</feature>
<evidence type="ECO:0000256" key="1">
    <source>
        <dbReference type="ARBA" id="ARBA00004141"/>
    </source>
</evidence>
<feature type="transmembrane region" description="Helical" evidence="8">
    <location>
        <begin position="340"/>
        <end position="359"/>
    </location>
</feature>